<dbReference type="Proteomes" id="UP000610124">
    <property type="component" value="Unassembled WGS sequence"/>
</dbReference>
<dbReference type="RefSeq" id="WP_030278177.1">
    <property type="nucleotide sequence ID" value="NZ_BMUB01000003.1"/>
</dbReference>
<dbReference type="OrthoDB" id="3874262at2"/>
<name>A0A1E7N480_KITAU</name>
<dbReference type="GeneID" id="97484876"/>
<protein>
    <submittedName>
        <fullName evidence="3">Uncharacterized protein</fullName>
    </submittedName>
</protein>
<dbReference type="EMBL" id="JPRF03000033">
    <property type="protein sequence ID" value="OEV35501.1"/>
    <property type="molecule type" value="Genomic_DNA"/>
</dbReference>
<accession>A0A1E7N480</accession>
<gene>
    <name evidence="2" type="ORF">GCM10010502_17160</name>
    <name evidence="3" type="ORF">HS99_0031885</name>
</gene>
<keyword evidence="1" id="KW-0812">Transmembrane</keyword>
<dbReference type="KEGG" id="kau:B6264_11075"/>
<feature type="transmembrane region" description="Helical" evidence="1">
    <location>
        <begin position="84"/>
        <end position="102"/>
    </location>
</feature>
<reference evidence="4" key="3">
    <citation type="submission" date="2016-08" db="EMBL/GenBank/DDBJ databases">
        <title>Sequencing, assembly and comparative genomics of S. aureofaciens ATCC 10762.</title>
        <authorList>
            <person name="Gradnigo J.S."/>
            <person name="Johnson N."/>
            <person name="Somerville G.A."/>
        </authorList>
    </citation>
    <scope>NUCLEOTIDE SEQUENCE [LARGE SCALE GENOMIC DNA]</scope>
    <source>
        <strain evidence="4">ATCC 10762 / DSM 40127 / CCM 3239 / JCM 4008 / LMG 5968 / NBRC 12843 / NCIMB 8234 / A-377</strain>
    </source>
</reference>
<evidence type="ECO:0000313" key="4">
    <source>
        <dbReference type="Proteomes" id="UP000037395"/>
    </source>
</evidence>
<evidence type="ECO:0000313" key="2">
    <source>
        <dbReference type="EMBL" id="GGU66665.1"/>
    </source>
</evidence>
<reference evidence="3" key="4">
    <citation type="submission" date="2016-08" db="EMBL/GenBank/DDBJ databases">
        <title>Sequencing, Assembly and Comparative Genomics of S. aureofaciens ATCC 10762.</title>
        <authorList>
            <person name="Gradnigo J.S."/>
            <person name="Johnson N."/>
            <person name="Somerville G.A."/>
        </authorList>
    </citation>
    <scope>NUCLEOTIDE SEQUENCE [LARGE SCALE GENOMIC DNA]</scope>
    <source>
        <strain evidence="3">ATCC 10762</strain>
    </source>
</reference>
<keyword evidence="4" id="KW-1185">Reference proteome</keyword>
<dbReference type="AlphaFoldDB" id="A0A1E7N480"/>
<organism evidence="3 4">
    <name type="scientific">Kitasatospora aureofaciens</name>
    <name type="common">Streptomyces aureofaciens</name>
    <dbReference type="NCBI Taxonomy" id="1894"/>
    <lineage>
        <taxon>Bacteria</taxon>
        <taxon>Bacillati</taxon>
        <taxon>Actinomycetota</taxon>
        <taxon>Actinomycetes</taxon>
        <taxon>Kitasatosporales</taxon>
        <taxon>Streptomycetaceae</taxon>
        <taxon>Kitasatospora</taxon>
    </lineage>
</organism>
<keyword evidence="1" id="KW-0472">Membrane</keyword>
<evidence type="ECO:0000313" key="3">
    <source>
        <dbReference type="EMBL" id="OEV35501.1"/>
    </source>
</evidence>
<accession>A0A8H9HKW9</accession>
<reference evidence="2" key="5">
    <citation type="submission" date="2020-09" db="EMBL/GenBank/DDBJ databases">
        <authorList>
            <person name="Sun Q."/>
            <person name="Ohkuma M."/>
        </authorList>
    </citation>
    <scope>NUCLEOTIDE SEQUENCE</scope>
    <source>
        <strain evidence="2">JCM 4434</strain>
    </source>
</reference>
<reference evidence="2" key="1">
    <citation type="journal article" date="2014" name="Int. J. Syst. Evol. Microbiol.">
        <title>Complete genome sequence of Corynebacterium casei LMG S-19264T (=DSM 44701T), isolated from a smear-ripened cheese.</title>
        <authorList>
            <consortium name="US DOE Joint Genome Institute (JGI-PGF)"/>
            <person name="Walter F."/>
            <person name="Albersmeier A."/>
            <person name="Kalinowski J."/>
            <person name="Ruckert C."/>
        </authorList>
    </citation>
    <scope>NUCLEOTIDE SEQUENCE</scope>
    <source>
        <strain evidence="2">JCM 4434</strain>
    </source>
</reference>
<proteinExistence type="predicted"/>
<dbReference type="Proteomes" id="UP000037395">
    <property type="component" value="Unassembled WGS sequence"/>
</dbReference>
<keyword evidence="1" id="KW-1133">Transmembrane helix</keyword>
<sequence length="140" mass="14773">MAITATANLGNSRTHQVFSTAKKCITLFGVIGLITLATVAVLASTGHVSTPFMWIRGVIFPALAPVLLRLAGRATEGDYRAFDRIRTLSTVMPIAVIAVDLIPGICPAWYAVLQGLSALALLPVAVLTRTKAVTAAFPKQ</sequence>
<reference evidence="3 4" key="2">
    <citation type="submission" date="2014-07" db="EMBL/GenBank/DDBJ databases">
        <authorList>
            <person name="Zhang J.E."/>
            <person name="Yang H."/>
            <person name="Guo J."/>
            <person name="Deng Z."/>
            <person name="Luo H."/>
            <person name="Luo M."/>
            <person name="Zhao B."/>
        </authorList>
    </citation>
    <scope>NUCLEOTIDE SEQUENCE [LARGE SCALE GENOMIC DNA]</scope>
    <source>
        <strain evidence="3">ATCC 10762</strain>
        <strain evidence="4">ATCC 10762 / DSM 40127 / CCM 3239 / JCM 4008 / LMG 5968 / NBRC 12843 / NCIMB 8234 / A-377</strain>
    </source>
</reference>
<feature type="transmembrane region" description="Helical" evidence="1">
    <location>
        <begin position="52"/>
        <end position="72"/>
    </location>
</feature>
<comment type="caution">
    <text evidence="3">The sequence shown here is derived from an EMBL/GenBank/DDBJ whole genome shotgun (WGS) entry which is preliminary data.</text>
</comment>
<evidence type="ECO:0000256" key="1">
    <source>
        <dbReference type="SAM" id="Phobius"/>
    </source>
</evidence>
<dbReference type="EMBL" id="BMUB01000003">
    <property type="protein sequence ID" value="GGU66665.1"/>
    <property type="molecule type" value="Genomic_DNA"/>
</dbReference>
<feature type="transmembrane region" description="Helical" evidence="1">
    <location>
        <begin position="25"/>
        <end position="46"/>
    </location>
</feature>